<name>A0A9N9JSM9_9GLOM</name>
<evidence type="ECO:0000313" key="1">
    <source>
        <dbReference type="EMBL" id="CAG8795295.1"/>
    </source>
</evidence>
<protein>
    <submittedName>
        <fullName evidence="1">6620_t:CDS:1</fullName>
    </submittedName>
</protein>
<dbReference type="Proteomes" id="UP000789759">
    <property type="component" value="Unassembled WGS sequence"/>
</dbReference>
<dbReference type="EMBL" id="CAJVQA010028750">
    <property type="protein sequence ID" value="CAG8795295.1"/>
    <property type="molecule type" value="Genomic_DNA"/>
</dbReference>
<gene>
    <name evidence="1" type="ORF">CPELLU_LOCUS17299</name>
</gene>
<dbReference type="OrthoDB" id="10583854at2759"/>
<reference evidence="1" key="1">
    <citation type="submission" date="2021-06" db="EMBL/GenBank/DDBJ databases">
        <authorList>
            <person name="Kallberg Y."/>
            <person name="Tangrot J."/>
            <person name="Rosling A."/>
        </authorList>
    </citation>
    <scope>NUCLEOTIDE SEQUENCE</scope>
    <source>
        <strain evidence="1">FL966</strain>
    </source>
</reference>
<evidence type="ECO:0000313" key="2">
    <source>
        <dbReference type="Proteomes" id="UP000789759"/>
    </source>
</evidence>
<organism evidence="1 2">
    <name type="scientific">Cetraspora pellucida</name>
    <dbReference type="NCBI Taxonomy" id="1433469"/>
    <lineage>
        <taxon>Eukaryota</taxon>
        <taxon>Fungi</taxon>
        <taxon>Fungi incertae sedis</taxon>
        <taxon>Mucoromycota</taxon>
        <taxon>Glomeromycotina</taxon>
        <taxon>Glomeromycetes</taxon>
        <taxon>Diversisporales</taxon>
        <taxon>Gigasporaceae</taxon>
        <taxon>Cetraspora</taxon>
    </lineage>
</organism>
<comment type="caution">
    <text evidence="1">The sequence shown here is derived from an EMBL/GenBank/DDBJ whole genome shotgun (WGS) entry which is preliminary data.</text>
</comment>
<dbReference type="AlphaFoldDB" id="A0A9N9JSM9"/>
<sequence>PVSPRLHMFTVFPGLGDMNSCTDFSLPLNPVLPGLSLNLMSLVLPEPSLPFNPVLSKLSLDHMSPVLPELSLNVMSILFSTPVDINSPVDFLLSPVTNFSSDHQPSEQGSLIENNNIDNGIIIDTDLEESENLIDTSGLNNDLTFVDWIEFKVWMNYYSKKKGFSYRVRTSQKDGDVIGHATLECSRSGIHNPQVTCDPTKWRNAVSQWTECP</sequence>
<proteinExistence type="predicted"/>
<feature type="non-terminal residue" evidence="1">
    <location>
        <position position="213"/>
    </location>
</feature>
<keyword evidence="2" id="KW-1185">Reference proteome</keyword>
<accession>A0A9N9JSM9</accession>